<reference evidence="1" key="1">
    <citation type="submission" date="2014-09" db="EMBL/GenBank/DDBJ databases">
        <authorList>
            <person name="Magalhaes I.L.F."/>
            <person name="Oliveira U."/>
            <person name="Santos F.R."/>
            <person name="Vidigal T.H.D.A."/>
            <person name="Brescovit A.D."/>
            <person name="Santos A.J."/>
        </authorList>
    </citation>
    <scope>NUCLEOTIDE SEQUENCE</scope>
    <source>
        <tissue evidence="1">Shoot tissue taken approximately 20 cm above the soil surface</tissue>
    </source>
</reference>
<sequence>MQEITNKYIKKKRVCRTPTSRPSRLLQNLSLSPWLLQTRG</sequence>
<proteinExistence type="predicted"/>
<accession>A0A0A9AQR7</accession>
<protein>
    <submittedName>
        <fullName evidence="1">Uncharacterized protein</fullName>
    </submittedName>
</protein>
<reference evidence="1" key="2">
    <citation type="journal article" date="2015" name="Data Brief">
        <title>Shoot transcriptome of the giant reed, Arundo donax.</title>
        <authorList>
            <person name="Barrero R.A."/>
            <person name="Guerrero F.D."/>
            <person name="Moolhuijzen P."/>
            <person name="Goolsby J.A."/>
            <person name="Tidwell J."/>
            <person name="Bellgard S.E."/>
            <person name="Bellgard M.I."/>
        </authorList>
    </citation>
    <scope>NUCLEOTIDE SEQUENCE</scope>
    <source>
        <tissue evidence="1">Shoot tissue taken approximately 20 cm above the soil surface</tissue>
    </source>
</reference>
<dbReference type="EMBL" id="GBRH01243821">
    <property type="protein sequence ID" value="JAD54074.1"/>
    <property type="molecule type" value="Transcribed_RNA"/>
</dbReference>
<organism evidence="1">
    <name type="scientific">Arundo donax</name>
    <name type="common">Giant reed</name>
    <name type="synonym">Donax arundinaceus</name>
    <dbReference type="NCBI Taxonomy" id="35708"/>
    <lineage>
        <taxon>Eukaryota</taxon>
        <taxon>Viridiplantae</taxon>
        <taxon>Streptophyta</taxon>
        <taxon>Embryophyta</taxon>
        <taxon>Tracheophyta</taxon>
        <taxon>Spermatophyta</taxon>
        <taxon>Magnoliopsida</taxon>
        <taxon>Liliopsida</taxon>
        <taxon>Poales</taxon>
        <taxon>Poaceae</taxon>
        <taxon>PACMAD clade</taxon>
        <taxon>Arundinoideae</taxon>
        <taxon>Arundineae</taxon>
        <taxon>Arundo</taxon>
    </lineage>
</organism>
<evidence type="ECO:0000313" key="1">
    <source>
        <dbReference type="EMBL" id="JAD54074.1"/>
    </source>
</evidence>
<name>A0A0A9AQR7_ARUDO</name>
<dbReference type="AlphaFoldDB" id="A0A0A9AQR7"/>